<evidence type="ECO:0000256" key="3">
    <source>
        <dbReference type="ARBA" id="ARBA00023125"/>
    </source>
</evidence>
<dbReference type="EMBL" id="AAGTPA010000025">
    <property type="protein sequence ID" value="EBR8435202.1"/>
    <property type="molecule type" value="Genomic_DNA"/>
</dbReference>
<dbReference type="Pfam" id="PF00589">
    <property type="entry name" value="Phage_integrase"/>
    <property type="match status" value="1"/>
</dbReference>
<dbReference type="GO" id="GO:0006310">
    <property type="term" value="P:DNA recombination"/>
    <property type="evidence" value="ECO:0007669"/>
    <property type="project" value="UniProtKB-KW"/>
</dbReference>
<sequence>MGKLTEVQIKAWIKRGERFEGRTDGNGLYLRYRDSDKSPVWRYRYKFAGKPRIMMIGTYPVLSLAQARARVKELAAEVTLGKDVASEKQKLKAETLAEITRKEDVVTLSAVALEFWESRIKPRWKTPEPVRGLIVGKINPVIGHLPVEEVNQRHIEKLLRQLVDNGTPTVANSVLRLLRRILRHARKMQLRTDNPAMELDISDAGGREKIRKRWLSKEELIVFFRAMRKAKGFSRENELALRLLLVLCCRKMELCGAPWVEFDLDNAVWHMGRGQRYNSRTGEEQEWTPKNGEAIDIPLPPQAVTWLRELRLLAGGSQWVFPARKMQHLMTPHIHDSTLPTALAKVRTEMKGIPPFTVHDIRRTGRTHLSMLGVDFVVAERCINHSIKGVAQRYDHHDYFDERRAGLTKWADWLEALENGENPE</sequence>
<dbReference type="Proteomes" id="UP000839597">
    <property type="component" value="Unassembled WGS sequence"/>
</dbReference>
<dbReference type="InterPro" id="IPR010998">
    <property type="entry name" value="Integrase_recombinase_N"/>
</dbReference>
<dbReference type="AlphaFoldDB" id="A0A5U8JBD9"/>
<dbReference type="InterPro" id="IPR053876">
    <property type="entry name" value="Phage_int_M"/>
</dbReference>
<dbReference type="InterPro" id="IPR038488">
    <property type="entry name" value="Integrase_DNA-bd_sf"/>
</dbReference>
<evidence type="ECO:0000256" key="2">
    <source>
        <dbReference type="ARBA" id="ARBA00022908"/>
    </source>
</evidence>
<dbReference type="CDD" id="cd00801">
    <property type="entry name" value="INT_P4_C"/>
    <property type="match status" value="1"/>
</dbReference>
<accession>A0A5U8JBD9</accession>
<dbReference type="InterPro" id="IPR050808">
    <property type="entry name" value="Phage_Integrase"/>
</dbReference>
<dbReference type="Gene3D" id="3.30.160.390">
    <property type="entry name" value="Integrase, DNA-binding domain"/>
    <property type="match status" value="1"/>
</dbReference>
<evidence type="ECO:0000313" key="6">
    <source>
        <dbReference type="EMBL" id="EBR8435202.1"/>
    </source>
</evidence>
<dbReference type="InterPro" id="IPR011010">
    <property type="entry name" value="DNA_brk_join_enz"/>
</dbReference>
<dbReference type="GO" id="GO:0015074">
    <property type="term" value="P:DNA integration"/>
    <property type="evidence" value="ECO:0007669"/>
    <property type="project" value="UniProtKB-KW"/>
</dbReference>
<comment type="similarity">
    <text evidence="1">Belongs to the 'phage' integrase family.</text>
</comment>
<evidence type="ECO:0000256" key="4">
    <source>
        <dbReference type="ARBA" id="ARBA00023172"/>
    </source>
</evidence>
<dbReference type="Pfam" id="PF13356">
    <property type="entry name" value="Arm-DNA-bind_3"/>
    <property type="match status" value="1"/>
</dbReference>
<evidence type="ECO:0000259" key="5">
    <source>
        <dbReference type="PROSITE" id="PS51898"/>
    </source>
</evidence>
<comment type="caution">
    <text evidence="6">The sequence shown here is derived from an EMBL/GenBank/DDBJ whole genome shotgun (WGS) entry which is preliminary data.</text>
</comment>
<keyword evidence="4" id="KW-0233">DNA recombination</keyword>
<dbReference type="PANTHER" id="PTHR30629">
    <property type="entry name" value="PROPHAGE INTEGRASE"/>
    <property type="match status" value="1"/>
</dbReference>
<dbReference type="PANTHER" id="PTHR30629:SF2">
    <property type="entry name" value="PROPHAGE INTEGRASE INTS-RELATED"/>
    <property type="match status" value="1"/>
</dbReference>
<dbReference type="SUPFAM" id="SSF56349">
    <property type="entry name" value="DNA breaking-rejoining enzymes"/>
    <property type="match status" value="1"/>
</dbReference>
<dbReference type="InterPro" id="IPR013762">
    <property type="entry name" value="Integrase-like_cat_sf"/>
</dbReference>
<dbReference type="PROSITE" id="PS51898">
    <property type="entry name" value="TYR_RECOMBINASE"/>
    <property type="match status" value="1"/>
</dbReference>
<reference evidence="6" key="1">
    <citation type="submission" date="2018-06" db="EMBL/GenBank/DDBJ databases">
        <authorList>
            <person name="Ashton P.M."/>
            <person name="Dallman T."/>
            <person name="Nair S."/>
            <person name="De Pinna E."/>
            <person name="Peters T."/>
            <person name="Grant K."/>
        </authorList>
    </citation>
    <scope>NUCLEOTIDE SEQUENCE [LARGE SCALE GENOMIC DNA]</scope>
    <source>
        <strain evidence="6">449454</strain>
    </source>
</reference>
<dbReference type="GO" id="GO:0003677">
    <property type="term" value="F:DNA binding"/>
    <property type="evidence" value="ECO:0007669"/>
    <property type="project" value="UniProtKB-KW"/>
</dbReference>
<dbReference type="InterPro" id="IPR025166">
    <property type="entry name" value="Integrase_DNA_bind_dom"/>
</dbReference>
<feature type="domain" description="Tyr recombinase" evidence="5">
    <location>
        <begin position="210"/>
        <end position="407"/>
    </location>
</feature>
<name>A0A5U8JBD9_SALET</name>
<dbReference type="InterPro" id="IPR002104">
    <property type="entry name" value="Integrase_catalytic"/>
</dbReference>
<evidence type="ECO:0000256" key="1">
    <source>
        <dbReference type="ARBA" id="ARBA00008857"/>
    </source>
</evidence>
<keyword evidence="3" id="KW-0238">DNA-binding</keyword>
<gene>
    <name evidence="6" type="ORF">DOI44_19665</name>
</gene>
<protein>
    <submittedName>
        <fullName evidence="6">Site-specific integrase</fullName>
    </submittedName>
</protein>
<dbReference type="Gene3D" id="1.10.150.130">
    <property type="match status" value="1"/>
</dbReference>
<proteinExistence type="inferred from homology"/>
<dbReference type="Gene3D" id="1.10.443.10">
    <property type="entry name" value="Intergrase catalytic core"/>
    <property type="match status" value="1"/>
</dbReference>
<organism evidence="6">
    <name type="scientific">Salmonella enterica subsp. enterica serovar Panama</name>
    <dbReference type="NCBI Taxonomy" id="29472"/>
    <lineage>
        <taxon>Bacteria</taxon>
        <taxon>Pseudomonadati</taxon>
        <taxon>Pseudomonadota</taxon>
        <taxon>Gammaproteobacteria</taxon>
        <taxon>Enterobacterales</taxon>
        <taxon>Enterobacteriaceae</taxon>
        <taxon>Salmonella</taxon>
    </lineage>
</organism>
<dbReference type="Pfam" id="PF22022">
    <property type="entry name" value="Phage_int_M"/>
    <property type="match status" value="1"/>
</dbReference>
<keyword evidence="2" id="KW-0229">DNA integration</keyword>